<evidence type="ECO:0000313" key="2">
    <source>
        <dbReference type="Proteomes" id="UP000324222"/>
    </source>
</evidence>
<evidence type="ECO:0000313" key="1">
    <source>
        <dbReference type="EMBL" id="MPC46902.1"/>
    </source>
</evidence>
<accession>A0A5B7FKB2</accession>
<reference evidence="1 2" key="1">
    <citation type="submission" date="2019-05" db="EMBL/GenBank/DDBJ databases">
        <title>Another draft genome of Portunus trituberculatus and its Hox gene families provides insights of decapod evolution.</title>
        <authorList>
            <person name="Jeong J.-H."/>
            <person name="Song I."/>
            <person name="Kim S."/>
            <person name="Choi T."/>
            <person name="Kim D."/>
            <person name="Ryu S."/>
            <person name="Kim W."/>
        </authorList>
    </citation>
    <scope>NUCLEOTIDE SEQUENCE [LARGE SCALE GENOMIC DNA]</scope>
    <source>
        <tissue evidence="1">Muscle</tissue>
    </source>
</reference>
<dbReference type="Proteomes" id="UP000324222">
    <property type="component" value="Unassembled WGS sequence"/>
</dbReference>
<keyword evidence="2" id="KW-1185">Reference proteome</keyword>
<proteinExistence type="predicted"/>
<dbReference type="AlphaFoldDB" id="A0A5B7FKB2"/>
<gene>
    <name evidence="1" type="ORF">E2C01_040633</name>
</gene>
<protein>
    <submittedName>
        <fullName evidence="1">Uncharacterized protein</fullName>
    </submittedName>
</protein>
<sequence>MRMLCRTQKAAHTTRRNAALLFVRAGLGRGRGGREGVTGRRNGRSEGVGWKGLGSGVKWTNLNPQKILDNMEEYERYKTFFPFSSFDDFMKRCEEQRAGQVTRESQSDLAFVGGRTAPPFLHAPRCTFSNYLGHLALLRAASGPLVALAGWARCVGHSSSGGGVKIVQGRGRAGRGGPDAGALRFYRLRGEEAASRITGQPARAAHASCLIASGSEASLGGTAEAGPWAAQLRTQGLRDHWGGGGAGAVLSQAADWLGRHGDLPRLVT</sequence>
<dbReference type="EMBL" id="VSRR010007446">
    <property type="protein sequence ID" value="MPC46902.1"/>
    <property type="molecule type" value="Genomic_DNA"/>
</dbReference>
<comment type="caution">
    <text evidence="1">The sequence shown here is derived from an EMBL/GenBank/DDBJ whole genome shotgun (WGS) entry which is preliminary data.</text>
</comment>
<name>A0A5B7FKB2_PORTR</name>
<organism evidence="1 2">
    <name type="scientific">Portunus trituberculatus</name>
    <name type="common">Swimming crab</name>
    <name type="synonym">Neptunus trituberculatus</name>
    <dbReference type="NCBI Taxonomy" id="210409"/>
    <lineage>
        <taxon>Eukaryota</taxon>
        <taxon>Metazoa</taxon>
        <taxon>Ecdysozoa</taxon>
        <taxon>Arthropoda</taxon>
        <taxon>Crustacea</taxon>
        <taxon>Multicrustacea</taxon>
        <taxon>Malacostraca</taxon>
        <taxon>Eumalacostraca</taxon>
        <taxon>Eucarida</taxon>
        <taxon>Decapoda</taxon>
        <taxon>Pleocyemata</taxon>
        <taxon>Brachyura</taxon>
        <taxon>Eubrachyura</taxon>
        <taxon>Portunoidea</taxon>
        <taxon>Portunidae</taxon>
        <taxon>Portuninae</taxon>
        <taxon>Portunus</taxon>
    </lineage>
</organism>